<name>A0A7W6BU60_9HYPH</name>
<protein>
    <submittedName>
        <fullName evidence="1">Antitoxin ChpS</fullName>
    </submittedName>
</protein>
<organism evidence="1 2">
    <name type="scientific">Aureimonas phyllosphaerae</name>
    <dbReference type="NCBI Taxonomy" id="1166078"/>
    <lineage>
        <taxon>Bacteria</taxon>
        <taxon>Pseudomonadati</taxon>
        <taxon>Pseudomonadota</taxon>
        <taxon>Alphaproteobacteria</taxon>
        <taxon>Hyphomicrobiales</taxon>
        <taxon>Aurantimonadaceae</taxon>
        <taxon>Aureimonas</taxon>
    </lineage>
</organism>
<dbReference type="EMBL" id="JACIDO010000017">
    <property type="protein sequence ID" value="MBB3938089.1"/>
    <property type="molecule type" value="Genomic_DNA"/>
</dbReference>
<proteinExistence type="predicted"/>
<reference evidence="1 2" key="1">
    <citation type="submission" date="2020-08" db="EMBL/GenBank/DDBJ databases">
        <title>Genomic Encyclopedia of Type Strains, Phase IV (KMG-IV): sequencing the most valuable type-strain genomes for metagenomic binning, comparative biology and taxonomic classification.</title>
        <authorList>
            <person name="Goeker M."/>
        </authorList>
    </citation>
    <scope>NUCLEOTIDE SEQUENCE [LARGE SCALE GENOMIC DNA]</scope>
    <source>
        <strain evidence="1 2">DSM 25024</strain>
    </source>
</reference>
<gene>
    <name evidence="1" type="ORF">GGR05_004259</name>
</gene>
<dbReference type="Proteomes" id="UP000531216">
    <property type="component" value="Unassembled WGS sequence"/>
</dbReference>
<comment type="caution">
    <text evidence="1">The sequence shown here is derived from an EMBL/GenBank/DDBJ whole genome shotgun (WGS) entry which is preliminary data.</text>
</comment>
<accession>A0A7W6BU60</accession>
<dbReference type="OrthoDB" id="9795766at2"/>
<dbReference type="Gene3D" id="2.10.260.10">
    <property type="match status" value="1"/>
</dbReference>
<dbReference type="RefSeq" id="WP_139224735.1">
    <property type="nucleotide sequence ID" value="NZ_FOOA01000028.1"/>
</dbReference>
<evidence type="ECO:0000313" key="1">
    <source>
        <dbReference type="EMBL" id="MBB3938089.1"/>
    </source>
</evidence>
<sequence length="88" mass="9727">MAVAHLRRSGGSRIMTMPASVVERAEKSGFMLDSVDVDFDELSKRIVIVSIKPRYKLEDLLAQCDPDAPLTAEEEAWFADGPMGSEEI</sequence>
<evidence type="ECO:0000313" key="2">
    <source>
        <dbReference type="Proteomes" id="UP000531216"/>
    </source>
</evidence>
<keyword evidence="2" id="KW-1185">Reference proteome</keyword>
<dbReference type="AlphaFoldDB" id="A0A7W6BU60"/>